<dbReference type="SUPFAM" id="SSF55120">
    <property type="entry name" value="Pseudouridine synthase"/>
    <property type="match status" value="1"/>
</dbReference>
<evidence type="ECO:0000256" key="7">
    <source>
        <dbReference type="RuleBase" id="RU003887"/>
    </source>
</evidence>
<proteinExistence type="inferred from homology"/>
<evidence type="ECO:0000256" key="1">
    <source>
        <dbReference type="ARBA" id="ARBA00008348"/>
    </source>
</evidence>
<dbReference type="Proteomes" id="UP000317355">
    <property type="component" value="Unassembled WGS sequence"/>
</dbReference>
<keyword evidence="3 7" id="KW-0413">Isomerase</keyword>
<dbReference type="STRING" id="1543721.AAY24_04980"/>
<protein>
    <recommendedName>
        <fullName evidence="7">Pseudouridine synthase</fullName>
        <ecNumber evidence="7">5.4.99.-</ecNumber>
    </recommendedName>
</protein>
<dbReference type="InterPro" id="IPR020103">
    <property type="entry name" value="PsdUridine_synth_cat_dom_sf"/>
</dbReference>
<feature type="domain" description="RNA-binding S4" evidence="9">
    <location>
        <begin position="16"/>
        <end position="78"/>
    </location>
</feature>
<dbReference type="CDD" id="cd00165">
    <property type="entry name" value="S4"/>
    <property type="match status" value="1"/>
</dbReference>
<evidence type="ECO:0000259" key="9">
    <source>
        <dbReference type="SMART" id="SM00363"/>
    </source>
</evidence>
<dbReference type="CDD" id="cd02556">
    <property type="entry name" value="PseudoU_synth_RluB"/>
    <property type="match status" value="1"/>
</dbReference>
<dbReference type="FunFam" id="3.10.290.10:FF:000003">
    <property type="entry name" value="Pseudouridine synthase"/>
    <property type="match status" value="1"/>
</dbReference>
<dbReference type="PANTHER" id="PTHR47683:SF3">
    <property type="entry name" value="RIBOSOMAL LARGE SUBUNIT PSEUDOURIDINE SYNTHASE B"/>
    <property type="match status" value="1"/>
</dbReference>
<comment type="caution">
    <text evidence="10">The sequence shown here is derived from an EMBL/GenBank/DDBJ whole genome shotgun (WGS) entry which is preliminary data.</text>
</comment>
<dbReference type="PROSITE" id="PS01149">
    <property type="entry name" value="PSI_RSU"/>
    <property type="match status" value="1"/>
</dbReference>
<dbReference type="Gene3D" id="3.30.70.580">
    <property type="entry name" value="Pseudouridine synthase I, catalytic domain, N-terminal subdomain"/>
    <property type="match status" value="1"/>
</dbReference>
<sequence>MKRDTSKKTAAVASGERLQKVLANAGFGSRRELERQIEAGEVSVNGETAKLGDRVIPEDTIYIGRTRVGAWRLKQQAHQTIIYNKPEGELVTRNDPGGRPTVFPQLPKLVGGRWIAVGRLDLNTTGLMIFTTDGELANKLMHPSQLIEREYAVRVNGDVTEEKLEQLVNGVELEDGPARFEDIVESGGEGRNRWFHVVIMEGRNREVRRLWEAVDLRVNRLKRVRYGPIFLDSILAVGKYRALTEDELKELVVATAGVKADKAAPKKSRTKKGPFKGKPPRRKPAVKR</sequence>
<dbReference type="InterPro" id="IPR018496">
    <property type="entry name" value="PsdUridine_synth_RsuA/RluB_CS"/>
</dbReference>
<evidence type="ECO:0000256" key="5">
    <source>
        <dbReference type="ARBA" id="ARBA00037383"/>
    </source>
</evidence>
<dbReference type="SUPFAM" id="SSF55174">
    <property type="entry name" value="Alpha-L RNA-binding motif"/>
    <property type="match status" value="1"/>
</dbReference>
<reference evidence="10 11" key="1">
    <citation type="submission" date="2019-07" db="EMBL/GenBank/DDBJ databases">
        <title>The pathways for chlorine oxyanion respiration interact through the shared metabolite chlorate.</title>
        <authorList>
            <person name="Barnum T.P."/>
            <person name="Cheng Y."/>
            <person name="Hill K.A."/>
            <person name="Lucas L.N."/>
            <person name="Carlson H.K."/>
            <person name="Coates J.D."/>
        </authorList>
    </citation>
    <scope>NUCLEOTIDE SEQUENCE [LARGE SCALE GENOMIC DNA]</scope>
    <source>
        <strain evidence="10">BK-3</strain>
    </source>
</reference>
<dbReference type="PANTHER" id="PTHR47683">
    <property type="entry name" value="PSEUDOURIDINE SYNTHASE FAMILY PROTEIN-RELATED"/>
    <property type="match status" value="1"/>
</dbReference>
<evidence type="ECO:0000313" key="10">
    <source>
        <dbReference type="EMBL" id="TVT54959.1"/>
    </source>
</evidence>
<dbReference type="NCBIfam" id="NF007976">
    <property type="entry name" value="PRK10700.1"/>
    <property type="match status" value="1"/>
</dbReference>
<comment type="function">
    <text evidence="5">Responsible for synthesis of pseudouridine from uracil-2605 in 23S ribosomal RNA.</text>
</comment>
<dbReference type="InterPro" id="IPR050343">
    <property type="entry name" value="RsuA_PseudoU_synthase"/>
</dbReference>
<dbReference type="InterPro" id="IPR002942">
    <property type="entry name" value="S4_RNA-bd"/>
</dbReference>
<evidence type="ECO:0000256" key="8">
    <source>
        <dbReference type="SAM" id="MobiDB-lite"/>
    </source>
</evidence>
<evidence type="ECO:0000256" key="6">
    <source>
        <dbReference type="PROSITE-ProRule" id="PRU00182"/>
    </source>
</evidence>
<feature type="region of interest" description="Disordered" evidence="8">
    <location>
        <begin position="258"/>
        <end position="288"/>
    </location>
</feature>
<dbReference type="AlphaFoldDB" id="A0A558D1S0"/>
<dbReference type="SMART" id="SM00363">
    <property type="entry name" value="S4"/>
    <property type="match status" value="1"/>
</dbReference>
<evidence type="ECO:0000256" key="3">
    <source>
        <dbReference type="ARBA" id="ARBA00023235"/>
    </source>
</evidence>
<dbReference type="InterPro" id="IPR000748">
    <property type="entry name" value="PsdUridine_synth_RsuA/RluB/E/F"/>
</dbReference>
<dbReference type="InterPro" id="IPR042092">
    <property type="entry name" value="PsdUridine_s_RsuA/RluB/E/F_cat"/>
</dbReference>
<dbReference type="GO" id="GO:0160139">
    <property type="term" value="F:23S rRNA pseudouridine(2605) synthase activity"/>
    <property type="evidence" value="ECO:0007669"/>
    <property type="project" value="UniProtKB-EC"/>
</dbReference>
<accession>A0A558D1S0</accession>
<comment type="catalytic activity">
    <reaction evidence="4">
        <text>uridine(2605) in 23S rRNA = pseudouridine(2605) in 23S rRNA</text>
        <dbReference type="Rhea" id="RHEA:42520"/>
        <dbReference type="Rhea" id="RHEA-COMP:10095"/>
        <dbReference type="Rhea" id="RHEA-COMP:10096"/>
        <dbReference type="ChEBI" id="CHEBI:65314"/>
        <dbReference type="ChEBI" id="CHEBI:65315"/>
        <dbReference type="EC" id="5.4.99.22"/>
    </reaction>
</comment>
<evidence type="ECO:0000256" key="4">
    <source>
        <dbReference type="ARBA" id="ARBA00036944"/>
    </source>
</evidence>
<dbReference type="Gene3D" id="3.30.70.1560">
    <property type="entry name" value="Alpha-L RNA-binding motif"/>
    <property type="match status" value="1"/>
</dbReference>
<dbReference type="FunFam" id="3.30.70.1560:FF:000001">
    <property type="entry name" value="Pseudouridine synthase"/>
    <property type="match status" value="1"/>
</dbReference>
<dbReference type="GO" id="GO:0003723">
    <property type="term" value="F:RNA binding"/>
    <property type="evidence" value="ECO:0007669"/>
    <property type="project" value="UniProtKB-KW"/>
</dbReference>
<dbReference type="EMBL" id="VMRY01000038">
    <property type="protein sequence ID" value="TVT54959.1"/>
    <property type="molecule type" value="Genomic_DNA"/>
</dbReference>
<dbReference type="NCBIfam" id="TIGR00093">
    <property type="entry name" value="pseudouridine synthase"/>
    <property type="match status" value="1"/>
</dbReference>
<evidence type="ECO:0000313" key="11">
    <source>
        <dbReference type="Proteomes" id="UP000317355"/>
    </source>
</evidence>
<keyword evidence="2 6" id="KW-0694">RNA-binding</keyword>
<dbReference type="EC" id="5.4.99.-" evidence="7"/>
<gene>
    <name evidence="10" type="ORF">FHK82_09050</name>
</gene>
<name>A0A558D1S0_9GAMM</name>
<dbReference type="InterPro" id="IPR006145">
    <property type="entry name" value="PsdUridine_synth_RsuA/RluA"/>
</dbReference>
<comment type="similarity">
    <text evidence="1 7">Belongs to the pseudouridine synthase RsuA family.</text>
</comment>
<dbReference type="PROSITE" id="PS50889">
    <property type="entry name" value="S4"/>
    <property type="match status" value="1"/>
</dbReference>
<organism evidence="10 11">
    <name type="scientific">Sedimenticola thiotaurini</name>
    <dbReference type="NCBI Taxonomy" id="1543721"/>
    <lineage>
        <taxon>Bacteria</taxon>
        <taxon>Pseudomonadati</taxon>
        <taxon>Pseudomonadota</taxon>
        <taxon>Gammaproteobacteria</taxon>
        <taxon>Chromatiales</taxon>
        <taxon>Sedimenticolaceae</taxon>
        <taxon>Sedimenticola</taxon>
    </lineage>
</organism>
<dbReference type="Pfam" id="PF00849">
    <property type="entry name" value="PseudoU_synth_2"/>
    <property type="match status" value="1"/>
</dbReference>
<dbReference type="GO" id="GO:0000455">
    <property type="term" value="P:enzyme-directed rRNA pseudouridine synthesis"/>
    <property type="evidence" value="ECO:0007669"/>
    <property type="project" value="UniProtKB-ARBA"/>
</dbReference>
<dbReference type="InterPro" id="IPR036986">
    <property type="entry name" value="S4_RNA-bd_sf"/>
</dbReference>
<dbReference type="Pfam" id="PF01479">
    <property type="entry name" value="S4"/>
    <property type="match status" value="1"/>
</dbReference>
<dbReference type="Gene3D" id="3.10.290.10">
    <property type="entry name" value="RNA-binding S4 domain"/>
    <property type="match status" value="1"/>
</dbReference>
<dbReference type="GO" id="GO:0005829">
    <property type="term" value="C:cytosol"/>
    <property type="evidence" value="ECO:0007669"/>
    <property type="project" value="UniProtKB-ARBA"/>
</dbReference>
<feature type="compositionally biased region" description="Basic residues" evidence="8">
    <location>
        <begin position="265"/>
        <end position="288"/>
    </location>
</feature>
<dbReference type="InterPro" id="IPR020094">
    <property type="entry name" value="TruA/RsuA/RluB/E/F_N"/>
</dbReference>
<evidence type="ECO:0000256" key="2">
    <source>
        <dbReference type="ARBA" id="ARBA00022884"/>
    </source>
</evidence>